<dbReference type="InterPro" id="IPR036259">
    <property type="entry name" value="MFS_trans_sf"/>
</dbReference>
<dbReference type="Pfam" id="PF05977">
    <property type="entry name" value="MFS_3"/>
    <property type="match status" value="1"/>
</dbReference>
<dbReference type="SUPFAM" id="SSF103473">
    <property type="entry name" value="MFS general substrate transporter"/>
    <property type="match status" value="1"/>
</dbReference>
<name>A0A6N6QLR2_9HYPH</name>
<dbReference type="Gene3D" id="1.20.1250.20">
    <property type="entry name" value="MFS general substrate transporter like domains"/>
    <property type="match status" value="1"/>
</dbReference>
<dbReference type="InterPro" id="IPR020846">
    <property type="entry name" value="MFS_dom"/>
</dbReference>
<sequence>MHEILSHRHIRYFCLTVVLLAFLSGALRTAIPLLATKSGYGVLGVSWSQGLFSLAWPLFGIVAGILLDRNDKVVLAVRALALFIVVHLILFLMYALQFIPVEQIFVYAMIAGIIVVSAEAYMLTVPPLIMEGDQLTGFYSIVLFLDFGFSYFIGPVVTTAVLTSSPQSFYLLIIAVLIATVWTVQLATPELPPINKSSITINYIMAGFRFIFSNRQLTSLTVLTFFLSVVFGAFLTSFVLFVTGDQYLGLDVSQYGIMFGAYAVGSMTGALFVRQLLGSTSVRTAVLADGLGTVALLIVPAFCNNALLVWLTTFLAGVGLSLWFVAVTAFRQRLTPRDLLGRTNSAFRVIGYAGMPIGSLLVGVLGSLASLQFAAIIIAGLLLLALAITLPLIWSVDVEPECQELEF</sequence>
<organism evidence="8 9">
    <name type="scientific">Brucella tritici</name>
    <dbReference type="NCBI Taxonomy" id="94626"/>
    <lineage>
        <taxon>Bacteria</taxon>
        <taxon>Pseudomonadati</taxon>
        <taxon>Pseudomonadota</taxon>
        <taxon>Alphaproteobacteria</taxon>
        <taxon>Hyphomicrobiales</taxon>
        <taxon>Brucellaceae</taxon>
        <taxon>Brucella/Ochrobactrum group</taxon>
        <taxon>Brucella</taxon>
    </lineage>
</organism>
<dbReference type="GO" id="GO:0005886">
    <property type="term" value="C:plasma membrane"/>
    <property type="evidence" value="ECO:0007669"/>
    <property type="project" value="UniProtKB-SubCell"/>
</dbReference>
<dbReference type="PROSITE" id="PS50850">
    <property type="entry name" value="MFS"/>
    <property type="match status" value="1"/>
</dbReference>
<protein>
    <submittedName>
        <fullName evidence="8">MFS transporter</fullName>
    </submittedName>
</protein>
<dbReference type="GO" id="GO:0022857">
    <property type="term" value="F:transmembrane transporter activity"/>
    <property type="evidence" value="ECO:0007669"/>
    <property type="project" value="InterPro"/>
</dbReference>
<dbReference type="PANTHER" id="PTHR23513:SF6">
    <property type="entry name" value="MAJOR FACILITATOR SUPERFAMILY ASSOCIATED DOMAIN-CONTAINING PROTEIN"/>
    <property type="match status" value="1"/>
</dbReference>
<dbReference type="InterPro" id="IPR010290">
    <property type="entry name" value="TM_effector"/>
</dbReference>
<keyword evidence="2" id="KW-0813">Transport</keyword>
<keyword evidence="6" id="KW-0472">Membrane</keyword>
<keyword evidence="5" id="KW-1133">Transmembrane helix</keyword>
<evidence type="ECO:0000256" key="5">
    <source>
        <dbReference type="ARBA" id="ARBA00022989"/>
    </source>
</evidence>
<dbReference type="Proteomes" id="UP000481643">
    <property type="component" value="Unassembled WGS sequence"/>
</dbReference>
<comment type="subcellular location">
    <subcellularLocation>
        <location evidence="1">Cell membrane</location>
        <topology evidence="1">Multi-pass membrane protein</topology>
    </subcellularLocation>
</comment>
<dbReference type="RefSeq" id="WP_151555938.1">
    <property type="nucleotide sequence ID" value="NZ_WBVX01000057.1"/>
</dbReference>
<evidence type="ECO:0000256" key="3">
    <source>
        <dbReference type="ARBA" id="ARBA00022475"/>
    </source>
</evidence>
<proteinExistence type="predicted"/>
<evidence type="ECO:0000256" key="2">
    <source>
        <dbReference type="ARBA" id="ARBA00022448"/>
    </source>
</evidence>
<evidence type="ECO:0000313" key="8">
    <source>
        <dbReference type="EMBL" id="KAB2675380.1"/>
    </source>
</evidence>
<evidence type="ECO:0000256" key="4">
    <source>
        <dbReference type="ARBA" id="ARBA00022692"/>
    </source>
</evidence>
<keyword evidence="4" id="KW-0812">Transmembrane</keyword>
<accession>A0A6N6QLR2</accession>
<gene>
    <name evidence="8" type="ORF">F9L08_27790</name>
</gene>
<evidence type="ECO:0000259" key="7">
    <source>
        <dbReference type="PROSITE" id="PS50850"/>
    </source>
</evidence>
<dbReference type="PANTHER" id="PTHR23513">
    <property type="entry name" value="INTEGRAL MEMBRANE EFFLUX PROTEIN-RELATED"/>
    <property type="match status" value="1"/>
</dbReference>
<dbReference type="CDD" id="cd06173">
    <property type="entry name" value="MFS_MefA_like"/>
    <property type="match status" value="1"/>
</dbReference>
<dbReference type="AlphaFoldDB" id="A0A6N6QLR2"/>
<evidence type="ECO:0000256" key="1">
    <source>
        <dbReference type="ARBA" id="ARBA00004651"/>
    </source>
</evidence>
<dbReference type="EMBL" id="WBVX01000057">
    <property type="protein sequence ID" value="KAB2675380.1"/>
    <property type="molecule type" value="Genomic_DNA"/>
</dbReference>
<feature type="domain" description="Major facilitator superfamily (MFS) profile" evidence="7">
    <location>
        <begin position="9"/>
        <end position="397"/>
    </location>
</feature>
<evidence type="ECO:0000313" key="9">
    <source>
        <dbReference type="Proteomes" id="UP000481643"/>
    </source>
</evidence>
<comment type="caution">
    <text evidence="8">The sequence shown here is derived from an EMBL/GenBank/DDBJ whole genome shotgun (WGS) entry which is preliminary data.</text>
</comment>
<reference evidence="8 9" key="1">
    <citation type="submission" date="2019-09" db="EMBL/GenBank/DDBJ databases">
        <title>Taxonomic organization of the family Brucellaceae based on a phylogenomic approach.</title>
        <authorList>
            <person name="Leclercq S."/>
            <person name="Cloeckaert A."/>
            <person name="Zygmunt M.S."/>
        </authorList>
    </citation>
    <scope>NUCLEOTIDE SEQUENCE [LARGE SCALE GENOMIC DNA]</scope>
    <source>
        <strain evidence="8 9">WS1830</strain>
    </source>
</reference>
<keyword evidence="3" id="KW-1003">Cell membrane</keyword>
<evidence type="ECO:0000256" key="6">
    <source>
        <dbReference type="ARBA" id="ARBA00023136"/>
    </source>
</evidence>